<dbReference type="InterPro" id="IPR000620">
    <property type="entry name" value="EamA_dom"/>
</dbReference>
<feature type="transmembrane region" description="Helical" evidence="6">
    <location>
        <begin position="225"/>
        <end position="243"/>
    </location>
</feature>
<evidence type="ECO:0000313" key="8">
    <source>
        <dbReference type="EMBL" id="AGS40383.1"/>
    </source>
</evidence>
<dbReference type="PATRIC" id="fig|1198232.3.peg.2038"/>
<feature type="domain" description="EamA" evidence="7">
    <location>
        <begin position="146"/>
        <end position="298"/>
    </location>
</feature>
<keyword evidence="4 6" id="KW-1133">Transmembrane helix</keyword>
<dbReference type="KEGG" id="cza:CYCME_2069"/>
<evidence type="ECO:0000256" key="3">
    <source>
        <dbReference type="ARBA" id="ARBA00022692"/>
    </source>
</evidence>
<feature type="transmembrane region" description="Helical" evidence="6">
    <location>
        <begin position="282"/>
        <end position="301"/>
    </location>
</feature>
<feature type="domain" description="EamA" evidence="7">
    <location>
        <begin position="6"/>
        <end position="137"/>
    </location>
</feature>
<feature type="transmembrane region" description="Helical" evidence="6">
    <location>
        <begin position="65"/>
        <end position="84"/>
    </location>
</feature>
<feature type="transmembrane region" description="Helical" evidence="6">
    <location>
        <begin position="90"/>
        <end position="109"/>
    </location>
</feature>
<dbReference type="Pfam" id="PF00892">
    <property type="entry name" value="EamA"/>
    <property type="match status" value="2"/>
</dbReference>
<comment type="subcellular location">
    <subcellularLocation>
        <location evidence="1">Cell membrane</location>
        <topology evidence="1">Multi-pass membrane protein</topology>
    </subcellularLocation>
</comment>
<evidence type="ECO:0000259" key="7">
    <source>
        <dbReference type="Pfam" id="PF00892"/>
    </source>
</evidence>
<dbReference type="HOGENOM" id="CLU_033863_21_3_6"/>
<proteinExistence type="predicted"/>
<keyword evidence="2" id="KW-1003">Cell membrane</keyword>
<evidence type="ECO:0000256" key="4">
    <source>
        <dbReference type="ARBA" id="ARBA00022989"/>
    </source>
</evidence>
<dbReference type="EMBL" id="CP005996">
    <property type="protein sequence ID" value="AGS40383.1"/>
    <property type="molecule type" value="Genomic_DNA"/>
</dbReference>
<dbReference type="Proteomes" id="UP000015380">
    <property type="component" value="Chromosome"/>
</dbReference>
<evidence type="ECO:0000313" key="9">
    <source>
        <dbReference type="Proteomes" id="UP000015380"/>
    </source>
</evidence>
<dbReference type="InterPro" id="IPR051258">
    <property type="entry name" value="Diverse_Substrate_Transporter"/>
</dbReference>
<gene>
    <name evidence="8" type="ORF">CYCME_2069</name>
</gene>
<dbReference type="GO" id="GO:0005886">
    <property type="term" value="C:plasma membrane"/>
    <property type="evidence" value="ECO:0007669"/>
    <property type="project" value="UniProtKB-SubCell"/>
</dbReference>
<accession>S5TZH2</accession>
<dbReference type="eggNOG" id="COG0697">
    <property type="taxonomic scope" value="Bacteria"/>
</dbReference>
<evidence type="ECO:0000256" key="6">
    <source>
        <dbReference type="SAM" id="Phobius"/>
    </source>
</evidence>
<dbReference type="PANTHER" id="PTHR42920:SF5">
    <property type="entry name" value="EAMA DOMAIN-CONTAINING PROTEIN"/>
    <property type="match status" value="1"/>
</dbReference>
<reference evidence="9" key="2">
    <citation type="journal article" date="2016" name="Environ. Microbiol. Rep.">
        <title>Analysis of defence systems and a conjugative IncP-1 plasmid in the marine polyaromatic hydrocarbons-degrading bacterium Cycloclasticus sp. 78-ME.</title>
        <authorList>
            <person name="Yakimov M.M."/>
            <person name="Crisafi F."/>
            <person name="Messina E."/>
            <person name="Smedile F."/>
            <person name="Lopatina A."/>
            <person name="Denaro R."/>
            <person name="Pieper D.H."/>
            <person name="Golyshin P.N."/>
            <person name="Giuliano L."/>
        </authorList>
    </citation>
    <scope>NUCLEOTIDE SEQUENCE [LARGE SCALE GENOMIC DNA]</scope>
    <source>
        <strain evidence="9">78-ME</strain>
    </source>
</reference>
<evidence type="ECO:0000256" key="1">
    <source>
        <dbReference type="ARBA" id="ARBA00004651"/>
    </source>
</evidence>
<sequence>MSNAIKADILLVLVTILAAISWIFSKEAVLLMPPLLFICSRFLLAGLLLLIVGFKQLSVLSWNQYRQAIIVGFIFALGMCFWVLGLHSGVSLSVASFITSSAVIFSPIISKIFFAEKVPSTTWYAIPFALVGLAFLSLSGEFEIQKGQLLFIVSALFVALFFVLNSRAANHREIVVLGEVTRVSKRVPALPLTAIALVTVGVLVGMLSFITEGWLEAAEGFSSTLLAWVLASAFIGTALRFFMQTHAQSLSSNSHGVVIMIVEPIWTALMAAAWFGESLSEKELIGCVLVFISIIIIRWTLIQRLLKRASA</sequence>
<reference evidence="8 9" key="1">
    <citation type="submission" date="2013-05" db="EMBL/GenBank/DDBJ databases">
        <title>Between feast and famine: a lifestyle of most important marine PAH-degrading bacterium Cycloclasticus sp. 7ME.</title>
        <authorList>
            <person name="Yakimov M.M."/>
            <person name="Messina E."/>
            <person name="Genovese M."/>
            <person name="Denaro R."/>
            <person name="Crisafi F."/>
            <person name="Russo D."/>
            <person name="Cappello S."/>
            <person name="Santisi S."/>
            <person name="Smedile F."/>
            <person name="Golyshina O.V."/>
            <person name="Tran H."/>
            <person name="Pieper D.H."/>
            <person name="Golyshin P.N."/>
            <person name="Giuliano L."/>
        </authorList>
    </citation>
    <scope>NUCLEOTIDE SEQUENCE [LARGE SCALE GENOMIC DNA]</scope>
    <source>
        <strain evidence="8 9">78-ME</strain>
    </source>
</reference>
<evidence type="ECO:0000256" key="5">
    <source>
        <dbReference type="ARBA" id="ARBA00023136"/>
    </source>
</evidence>
<feature type="transmembrane region" description="Helical" evidence="6">
    <location>
        <begin position="189"/>
        <end position="210"/>
    </location>
</feature>
<feature type="transmembrane region" description="Helical" evidence="6">
    <location>
        <begin position="255"/>
        <end position="276"/>
    </location>
</feature>
<feature type="transmembrane region" description="Helical" evidence="6">
    <location>
        <begin position="121"/>
        <end position="138"/>
    </location>
</feature>
<name>S5TZH2_9GAMM</name>
<evidence type="ECO:0000256" key="2">
    <source>
        <dbReference type="ARBA" id="ARBA00022475"/>
    </source>
</evidence>
<keyword evidence="5 6" id="KW-0472">Membrane</keyword>
<dbReference type="RefSeq" id="WP_020932942.1">
    <property type="nucleotide sequence ID" value="NC_021917.1"/>
</dbReference>
<dbReference type="SUPFAM" id="SSF103481">
    <property type="entry name" value="Multidrug resistance efflux transporter EmrE"/>
    <property type="match status" value="2"/>
</dbReference>
<dbReference type="AlphaFoldDB" id="S5TZH2"/>
<dbReference type="PANTHER" id="PTHR42920">
    <property type="entry name" value="OS03G0707200 PROTEIN-RELATED"/>
    <property type="match status" value="1"/>
</dbReference>
<keyword evidence="3 6" id="KW-0812">Transmembrane</keyword>
<protein>
    <submittedName>
        <fullName evidence="8">Permease of the drug/metabolite transporter (DMT) superfamily</fullName>
    </submittedName>
</protein>
<dbReference type="InterPro" id="IPR037185">
    <property type="entry name" value="EmrE-like"/>
</dbReference>
<organism evidence="8 9">
    <name type="scientific">Cycloclasticus zancles 78-ME</name>
    <dbReference type="NCBI Taxonomy" id="1198232"/>
    <lineage>
        <taxon>Bacteria</taxon>
        <taxon>Pseudomonadati</taxon>
        <taxon>Pseudomonadota</taxon>
        <taxon>Gammaproteobacteria</taxon>
        <taxon>Thiotrichales</taxon>
        <taxon>Piscirickettsiaceae</taxon>
        <taxon>Cycloclasticus</taxon>
    </lineage>
</organism>
<feature type="transmembrane region" description="Helical" evidence="6">
    <location>
        <begin position="150"/>
        <end position="168"/>
    </location>
</feature>
<keyword evidence="9" id="KW-1185">Reference proteome</keyword>
<feature type="transmembrane region" description="Helical" evidence="6">
    <location>
        <begin position="35"/>
        <end position="53"/>
    </location>
</feature>